<comment type="caution">
    <text evidence="1">The sequence shown here is derived from an EMBL/GenBank/DDBJ whole genome shotgun (WGS) entry which is preliminary data.</text>
</comment>
<dbReference type="EMBL" id="CAJVQA010033573">
    <property type="protein sequence ID" value="CAG8804652.1"/>
    <property type="molecule type" value="Genomic_DNA"/>
</dbReference>
<dbReference type="Proteomes" id="UP000789759">
    <property type="component" value="Unassembled WGS sequence"/>
</dbReference>
<gene>
    <name evidence="1" type="ORF">CPELLU_LOCUS18022</name>
</gene>
<reference evidence="1" key="1">
    <citation type="submission" date="2021-06" db="EMBL/GenBank/DDBJ databases">
        <authorList>
            <person name="Kallberg Y."/>
            <person name="Tangrot J."/>
            <person name="Rosling A."/>
        </authorList>
    </citation>
    <scope>NUCLEOTIDE SEQUENCE</scope>
    <source>
        <strain evidence="1">FL966</strain>
    </source>
</reference>
<feature type="non-terminal residue" evidence="1">
    <location>
        <position position="53"/>
    </location>
</feature>
<evidence type="ECO:0000313" key="2">
    <source>
        <dbReference type="Proteomes" id="UP000789759"/>
    </source>
</evidence>
<evidence type="ECO:0000313" key="1">
    <source>
        <dbReference type="EMBL" id="CAG8804652.1"/>
    </source>
</evidence>
<protein>
    <submittedName>
        <fullName evidence="1">22319_t:CDS:1</fullName>
    </submittedName>
</protein>
<organism evidence="1 2">
    <name type="scientific">Cetraspora pellucida</name>
    <dbReference type="NCBI Taxonomy" id="1433469"/>
    <lineage>
        <taxon>Eukaryota</taxon>
        <taxon>Fungi</taxon>
        <taxon>Fungi incertae sedis</taxon>
        <taxon>Mucoromycota</taxon>
        <taxon>Glomeromycotina</taxon>
        <taxon>Glomeromycetes</taxon>
        <taxon>Diversisporales</taxon>
        <taxon>Gigasporaceae</taxon>
        <taxon>Cetraspora</taxon>
    </lineage>
</organism>
<dbReference type="AlphaFoldDB" id="A0A9N9K338"/>
<dbReference type="OrthoDB" id="2309379at2759"/>
<proteinExistence type="predicted"/>
<accession>A0A9N9K338</accession>
<keyword evidence="2" id="KW-1185">Reference proteome</keyword>
<sequence length="53" mass="6287">MIDINKCSRTIVAKIIKKTCEENNLDLKQCQFWLTDNMTYMLKNKSDTIVEFN</sequence>
<name>A0A9N9K338_9GLOM</name>